<dbReference type="OrthoDB" id="9804318at2"/>
<sequence length="92" mass="10758">MTRMIHCVKLGKELSGLERVPYPGVLGQRIYESISKDAWQQWLQHQTMLVNEYRLSMFEPKAKQFLLSEMEKYLFGDGSVMPEGYVPPKPHQ</sequence>
<dbReference type="PIRSF" id="PIRSF029827">
    <property type="entry name" value="Fe_traffic_YggX"/>
    <property type="match status" value="1"/>
</dbReference>
<keyword evidence="7" id="KW-1185">Reference proteome</keyword>
<dbReference type="FunFam" id="1.10.3880.10:FF:000001">
    <property type="entry name" value="Probable Fe(2+)-trafficking protein"/>
    <property type="match status" value="1"/>
</dbReference>
<dbReference type="PANTHER" id="PTHR36965">
    <property type="entry name" value="FE(2+)-TRAFFICKING PROTEIN-RELATED"/>
    <property type="match status" value="1"/>
</dbReference>
<evidence type="ECO:0000256" key="1">
    <source>
        <dbReference type="ARBA" id="ARBA00023004"/>
    </source>
</evidence>
<dbReference type="InterPro" id="IPR036766">
    <property type="entry name" value="Fe_traffick_prot_YggX_sf"/>
</dbReference>
<comment type="similarity">
    <text evidence="3 5">Belongs to the Fe(2+)-trafficking protein family.</text>
</comment>
<comment type="function">
    <text evidence="2">Could be a mediator in iron transactions between iron acquisition and iron-requiring processes, such as synthesis and/or repair of Fe-S clusters in biosynthetic enzymes. Necessary to maintain high levels of aconitase under oxidative stress.</text>
</comment>
<organism evidence="6 7">
    <name type="scientific">Methyloglobulus morosus KoM1</name>
    <dbReference type="NCBI Taxonomy" id="1116472"/>
    <lineage>
        <taxon>Bacteria</taxon>
        <taxon>Pseudomonadati</taxon>
        <taxon>Pseudomonadota</taxon>
        <taxon>Gammaproteobacteria</taxon>
        <taxon>Methylococcales</taxon>
        <taxon>Methylococcaceae</taxon>
        <taxon>Methyloglobulus</taxon>
    </lineage>
</organism>
<comment type="caution">
    <text evidence="6">The sequence shown here is derived from an EMBL/GenBank/DDBJ whole genome shotgun (WGS) entry which is preliminary data.</text>
</comment>
<keyword evidence="1 5" id="KW-0408">Iron</keyword>
<dbReference type="AlphaFoldDB" id="V5E2B8"/>
<dbReference type="GO" id="GO:0005506">
    <property type="term" value="F:iron ion binding"/>
    <property type="evidence" value="ECO:0007669"/>
    <property type="project" value="UniProtKB-UniRule"/>
</dbReference>
<protein>
    <recommendedName>
        <fullName evidence="4 5">Probable Fe(2+)-trafficking protein</fullName>
    </recommendedName>
</protein>
<proteinExistence type="inferred from homology"/>
<dbReference type="HAMAP" id="MF_00686">
    <property type="entry name" value="Fe_traffic_YggX"/>
    <property type="match status" value="1"/>
</dbReference>
<dbReference type="Proteomes" id="UP000017842">
    <property type="component" value="Unassembled WGS sequence"/>
</dbReference>
<dbReference type="RefSeq" id="WP_023493286.1">
    <property type="nucleotide sequence ID" value="NZ_AYLO01000011.1"/>
</dbReference>
<evidence type="ECO:0000256" key="2">
    <source>
        <dbReference type="ARBA" id="ARBA00053793"/>
    </source>
</evidence>
<dbReference type="eggNOG" id="COG2924">
    <property type="taxonomic scope" value="Bacteria"/>
</dbReference>
<dbReference type="SUPFAM" id="SSF111148">
    <property type="entry name" value="YggX-like"/>
    <property type="match status" value="1"/>
</dbReference>
<dbReference type="Gene3D" id="1.10.3880.10">
    <property type="entry name" value="Fe(II) trafficking protein YggX"/>
    <property type="match status" value="1"/>
</dbReference>
<dbReference type="PANTHER" id="PTHR36965:SF1">
    <property type="entry name" value="FE(2+)-TRAFFICKING PROTEIN-RELATED"/>
    <property type="match status" value="1"/>
</dbReference>
<dbReference type="Pfam" id="PF04362">
    <property type="entry name" value="Iron_traffic"/>
    <property type="match status" value="1"/>
</dbReference>
<evidence type="ECO:0000256" key="4">
    <source>
        <dbReference type="ARBA" id="ARBA00070403"/>
    </source>
</evidence>
<evidence type="ECO:0000313" key="6">
    <source>
        <dbReference type="EMBL" id="ESS73696.1"/>
    </source>
</evidence>
<dbReference type="STRING" id="1116472.MGMO_11c00030"/>
<reference evidence="6 7" key="1">
    <citation type="journal article" date="2013" name="Genome Announc.">
        <title>Draft Genome Sequence of the Methanotrophic Gammaproteobacterium Methyloglobulus morosus DSM 22980 Strain KoM1.</title>
        <authorList>
            <person name="Poehlein A."/>
            <person name="Deutzmann J.S."/>
            <person name="Daniel R."/>
            <person name="Simeonova D.D."/>
        </authorList>
    </citation>
    <scope>NUCLEOTIDE SEQUENCE [LARGE SCALE GENOMIC DNA]</scope>
    <source>
        <strain evidence="6 7">KoM1</strain>
    </source>
</reference>
<dbReference type="GO" id="GO:0005829">
    <property type="term" value="C:cytosol"/>
    <property type="evidence" value="ECO:0007669"/>
    <property type="project" value="TreeGrafter"/>
</dbReference>
<dbReference type="EMBL" id="AYLO01000011">
    <property type="protein sequence ID" value="ESS73696.1"/>
    <property type="molecule type" value="Genomic_DNA"/>
</dbReference>
<evidence type="ECO:0000256" key="3">
    <source>
        <dbReference type="ARBA" id="ARBA00061679"/>
    </source>
</evidence>
<dbReference type="GO" id="GO:0034599">
    <property type="term" value="P:cellular response to oxidative stress"/>
    <property type="evidence" value="ECO:0007669"/>
    <property type="project" value="TreeGrafter"/>
</dbReference>
<dbReference type="InterPro" id="IPR007457">
    <property type="entry name" value="Fe_traffick_prot_YggX"/>
</dbReference>
<gene>
    <name evidence="6" type="ORF">MGMO_11c00030</name>
</gene>
<evidence type="ECO:0000256" key="5">
    <source>
        <dbReference type="HAMAP-Rule" id="MF_00686"/>
    </source>
</evidence>
<evidence type="ECO:0000313" key="7">
    <source>
        <dbReference type="Proteomes" id="UP000017842"/>
    </source>
</evidence>
<name>V5E2B8_9GAMM</name>
<accession>V5E2B8</accession>
<dbReference type="NCBIfam" id="NF003817">
    <property type="entry name" value="PRK05408.1"/>
    <property type="match status" value="1"/>
</dbReference>